<sequence>MTPSPVLTPTLTAADAATAVGLIREAAWAAQRCPAASWLAWPGKDGIASLAHAGRVFQLIDKARPRSASMTARNWPRPSVLMRR</sequence>
<proteinExistence type="predicted"/>
<protein>
    <submittedName>
        <fullName evidence="1">Uncharacterized protein</fullName>
    </submittedName>
</protein>
<accession>A0A147H9B0</accession>
<gene>
    <name evidence="1" type="ORF">NS331_03700</name>
</gene>
<dbReference type="AlphaFoldDB" id="A0A147H9B0"/>
<reference evidence="1 2" key="1">
    <citation type="journal article" date="2016" name="Front. Microbiol.">
        <title>Genomic Resource of Rice Seed Associated Bacteria.</title>
        <authorList>
            <person name="Midha S."/>
            <person name="Bansal K."/>
            <person name="Sharma S."/>
            <person name="Kumar N."/>
            <person name="Patil P.P."/>
            <person name="Chaudhry V."/>
            <person name="Patil P.B."/>
        </authorList>
    </citation>
    <scope>NUCLEOTIDE SEQUENCE [LARGE SCALE GENOMIC DNA]</scope>
    <source>
        <strain evidence="1 2">NS331</strain>
    </source>
</reference>
<dbReference type="Proteomes" id="UP000072741">
    <property type="component" value="Unassembled WGS sequence"/>
</dbReference>
<comment type="caution">
    <text evidence="1">The sequence shown here is derived from an EMBL/GenBank/DDBJ whole genome shotgun (WGS) entry which is preliminary data.</text>
</comment>
<evidence type="ECO:0000313" key="2">
    <source>
        <dbReference type="Proteomes" id="UP000072741"/>
    </source>
</evidence>
<keyword evidence="2" id="KW-1185">Reference proteome</keyword>
<evidence type="ECO:0000313" key="1">
    <source>
        <dbReference type="EMBL" id="KTT26533.1"/>
    </source>
</evidence>
<name>A0A147H9B0_9BURK</name>
<dbReference type="EMBL" id="LDSL01000027">
    <property type="protein sequence ID" value="KTT26533.1"/>
    <property type="molecule type" value="Genomic_DNA"/>
</dbReference>
<organism evidence="1 2">
    <name type="scientific">Pseudacidovorax intermedius</name>
    <dbReference type="NCBI Taxonomy" id="433924"/>
    <lineage>
        <taxon>Bacteria</taxon>
        <taxon>Pseudomonadati</taxon>
        <taxon>Pseudomonadota</taxon>
        <taxon>Betaproteobacteria</taxon>
        <taxon>Burkholderiales</taxon>
        <taxon>Comamonadaceae</taxon>
        <taxon>Pseudacidovorax</taxon>
    </lineage>
</organism>